<dbReference type="EMBL" id="AVBF01000008">
    <property type="protein sequence ID" value="KGP73765.1"/>
    <property type="molecule type" value="Genomic_DNA"/>
</dbReference>
<dbReference type="OrthoDB" id="235784at2"/>
<dbReference type="eggNOG" id="COG0491">
    <property type="taxonomic scope" value="Bacteria"/>
</dbReference>
<dbReference type="Pfam" id="PF00753">
    <property type="entry name" value="Lactamase_B"/>
    <property type="match status" value="1"/>
</dbReference>
<sequence>MKIENHNGVQSILGKVSYQDFSMSVYQYLVDGMLIDTSAYSLLDELIPFYNEHDIDFVSLTHNHEDHTGTAAWLQQEKQLPIYIHPQSIEACAQEATYPEYRQVLWGVRPPFETRPYGNTIESRQYTWDIIHTPGHEENHVCLLNKQTGALFSGDLFITPKTKIIMKDESITEIMSSIRKVLSYDFEEMYCSHSGYHPDGKSMFTKKLNYLEELSGNVLHHYAKGMTIEEIDQELFPKVPMLTYYSDHEWDSKHMIRSIVEDSGRS</sequence>
<comment type="caution">
    <text evidence="2">The sequence shown here is derived from an EMBL/GenBank/DDBJ whole genome shotgun (WGS) entry which is preliminary data.</text>
</comment>
<dbReference type="RefSeq" id="WP_036816722.1">
    <property type="nucleotide sequence ID" value="NZ_AVBF01000008.1"/>
</dbReference>
<feature type="domain" description="Metallo-beta-lactamase" evidence="1">
    <location>
        <begin position="24"/>
        <end position="193"/>
    </location>
</feature>
<proteinExistence type="predicted"/>
<evidence type="ECO:0000259" key="1">
    <source>
        <dbReference type="SMART" id="SM00849"/>
    </source>
</evidence>
<dbReference type="InterPro" id="IPR036866">
    <property type="entry name" value="RibonucZ/Hydroxyglut_hydro"/>
</dbReference>
<evidence type="ECO:0000313" key="3">
    <source>
        <dbReference type="Proteomes" id="UP000030147"/>
    </source>
</evidence>
<dbReference type="Proteomes" id="UP000030147">
    <property type="component" value="Unassembled WGS sequence"/>
</dbReference>
<dbReference type="SUPFAM" id="SSF56281">
    <property type="entry name" value="Metallo-hydrolase/oxidoreductase"/>
    <property type="match status" value="1"/>
</dbReference>
<dbReference type="SMART" id="SM00849">
    <property type="entry name" value="Lactamase_B"/>
    <property type="match status" value="1"/>
</dbReference>
<organism evidence="2 3">
    <name type="scientific">Pontibacillus yanchengensis Y32</name>
    <dbReference type="NCBI Taxonomy" id="1385514"/>
    <lineage>
        <taxon>Bacteria</taxon>
        <taxon>Bacillati</taxon>
        <taxon>Bacillota</taxon>
        <taxon>Bacilli</taxon>
        <taxon>Bacillales</taxon>
        <taxon>Bacillaceae</taxon>
        <taxon>Pontibacillus</taxon>
    </lineage>
</organism>
<reference evidence="2 3" key="1">
    <citation type="journal article" date="2015" name="Stand. Genomic Sci.">
        <title>High quality draft genome sequence of the moderately halophilic bacterium Pontibacillus yanchengensis Y32(T) and comparison among Pontibacillus genomes.</title>
        <authorList>
            <person name="Huang J."/>
            <person name="Qiao Z.X."/>
            <person name="Tang J.W."/>
            <person name="Wang G."/>
        </authorList>
    </citation>
    <scope>NUCLEOTIDE SEQUENCE [LARGE SCALE GENOMIC DNA]</scope>
    <source>
        <strain evidence="2 3">Y32</strain>
    </source>
</reference>
<dbReference type="STRING" id="1385514.N782_01120"/>
<dbReference type="PANTHER" id="PTHR23131">
    <property type="entry name" value="ENDORIBONUCLEASE LACTB2"/>
    <property type="match status" value="1"/>
</dbReference>
<dbReference type="InterPro" id="IPR050662">
    <property type="entry name" value="Sec-metab_biosynth-thioest"/>
</dbReference>
<accession>A0A0A2TWY6</accession>
<dbReference type="Gene3D" id="3.60.15.10">
    <property type="entry name" value="Ribonuclease Z/Hydroxyacylglutathione hydrolase-like"/>
    <property type="match status" value="1"/>
</dbReference>
<evidence type="ECO:0000313" key="2">
    <source>
        <dbReference type="EMBL" id="KGP73765.1"/>
    </source>
</evidence>
<keyword evidence="3" id="KW-1185">Reference proteome</keyword>
<dbReference type="InterPro" id="IPR001279">
    <property type="entry name" value="Metallo-B-lactamas"/>
</dbReference>
<dbReference type="AlphaFoldDB" id="A0A0A2TWY6"/>
<protein>
    <submittedName>
        <fullName evidence="2">Beta-lactamase</fullName>
    </submittedName>
</protein>
<gene>
    <name evidence="2" type="ORF">N782_01120</name>
</gene>
<name>A0A0A2TWY6_9BACI</name>